<evidence type="ECO:0000256" key="4">
    <source>
        <dbReference type="SAM" id="MobiDB-lite"/>
    </source>
</evidence>
<protein>
    <submittedName>
        <fullName evidence="5">Portal protein</fullName>
    </submittedName>
</protein>
<dbReference type="InterPro" id="IPR006944">
    <property type="entry name" value="Phage/GTA_portal"/>
</dbReference>
<dbReference type="GeneID" id="63742930"/>
<feature type="compositionally biased region" description="Acidic residues" evidence="4">
    <location>
        <begin position="410"/>
        <end position="419"/>
    </location>
</feature>
<keyword evidence="1" id="KW-0118">Viral capsid assembly</keyword>
<name>A0A7L7SGZ4_9CAUD</name>
<evidence type="ECO:0000256" key="1">
    <source>
        <dbReference type="ARBA" id="ARBA00022950"/>
    </source>
</evidence>
<evidence type="ECO:0000256" key="2">
    <source>
        <dbReference type="ARBA" id="ARBA00023009"/>
    </source>
</evidence>
<evidence type="ECO:0000313" key="6">
    <source>
        <dbReference type="Proteomes" id="UP000516653"/>
    </source>
</evidence>
<proteinExistence type="predicted"/>
<keyword evidence="1" id="KW-1188">Viral release from host cell</keyword>
<dbReference type="RefSeq" id="YP_010049611.1">
    <property type="nucleotide sequence ID" value="NC_054392.1"/>
</dbReference>
<reference evidence="5 6" key="1">
    <citation type="submission" date="2020-07" db="EMBL/GenBank/DDBJ databases">
        <authorList>
            <person name="Buterbaugh K.M."/>
            <person name="Dean A.J."/>
            <person name="Durmis N.D."/>
            <person name="Gonzalez I.M."/>
            <person name="Kowalski E.M."/>
            <person name="Mundorff O.G."/>
            <person name="Vimal D."/>
            <person name="Chamarti P.R."/>
            <person name="Xu J."/>
            <person name="Butela K.A."/>
            <person name="Garlena R.A."/>
            <person name="Russell D.A."/>
            <person name="Pope W.H."/>
            <person name="Jacobs-Sera D."/>
            <person name="Hatfull G.F."/>
        </authorList>
    </citation>
    <scope>NUCLEOTIDE SEQUENCE [LARGE SCALE GENOMIC DNA]</scope>
</reference>
<dbReference type="KEGG" id="vg:63742930"/>
<keyword evidence="3" id="KW-0231">Viral genome packaging</keyword>
<feature type="region of interest" description="Disordered" evidence="4">
    <location>
        <begin position="389"/>
        <end position="438"/>
    </location>
</feature>
<evidence type="ECO:0000256" key="3">
    <source>
        <dbReference type="ARBA" id="ARBA00023219"/>
    </source>
</evidence>
<dbReference type="Pfam" id="PF04860">
    <property type="entry name" value="Phage_portal"/>
    <property type="match status" value="1"/>
</dbReference>
<keyword evidence="6" id="KW-1185">Reference proteome</keyword>
<dbReference type="InterPro" id="IPR006427">
    <property type="entry name" value="Portal_HK97"/>
</dbReference>
<sequence>MGLAAWLGFGPSRTLPDPEDTTYPIQGLIKDLVLEQSPSELWATQPHLRLVVDFLARNIAQLGTYAYDRQDDGGREKQTSTELARILRKPNPEQTNYEFLRDLVGDLALYDEGYVLKLAEAREDIDASSTLRLIRPSWVVGTRKATAYGIGYFLVRFPDSAETFEVPADQVVHLHGWNPVDPRTGVTPLTALKNTLAEQIYAATFRKQLWQRGGRVGAYLKRPETAPKWDSTAKSNFITAFKAAWTGNSGSQAGGVPLLEDGMTLERIGFSAKEEQYVEGNKLSLQTVASVFHVNPTMVGLLDNANYSNVREFRRMLYGETLGPRLADLEQKFNEFLLPMLGADPDKTYVEFNVEQRLRGSFEEQAQVFSTAVGGPWLTINEARAKQNLPSIEGGDELIRPKNLYQNGEQGEEVEEESDQPAVDDPTEEQDEDEEPAD</sequence>
<accession>A0A7L7SGZ4</accession>
<feature type="compositionally biased region" description="Acidic residues" evidence="4">
    <location>
        <begin position="425"/>
        <end position="438"/>
    </location>
</feature>
<organism evidence="5 6">
    <name type="scientific">Gordonia phage Archimedes</name>
    <dbReference type="NCBI Taxonomy" id="2759389"/>
    <lineage>
        <taxon>Viruses</taxon>
        <taxon>Duplodnaviria</taxon>
        <taxon>Heunggongvirae</taxon>
        <taxon>Uroviricota</taxon>
        <taxon>Caudoviricetes</taxon>
        <taxon>Archimedesvirus</taxon>
        <taxon>Archimedesvirus archimedes</taxon>
    </lineage>
</organism>
<evidence type="ECO:0000313" key="5">
    <source>
        <dbReference type="EMBL" id="QOC55702.1"/>
    </source>
</evidence>
<keyword evidence="2" id="KW-1171">Viral genome ejection through host cell envelope</keyword>
<gene>
    <name evidence="5" type="primary">2</name>
    <name evidence="5" type="ORF">SEA_ARCHIMEDES_2</name>
</gene>
<keyword evidence="2" id="KW-1160">Virus entry into host cell</keyword>
<dbReference type="EMBL" id="MT771339">
    <property type="protein sequence ID" value="QOC55702.1"/>
    <property type="molecule type" value="Genomic_DNA"/>
</dbReference>
<dbReference type="Proteomes" id="UP000516653">
    <property type="component" value="Segment"/>
</dbReference>
<keyword evidence="2" id="KW-1162">Viral penetration into host cytoplasm</keyword>
<dbReference type="NCBIfam" id="TIGR01537">
    <property type="entry name" value="portal_HK97"/>
    <property type="match status" value="1"/>
</dbReference>